<evidence type="ECO:0000313" key="5">
    <source>
        <dbReference type="Proteomes" id="UP000290189"/>
    </source>
</evidence>
<dbReference type="GO" id="GO:0016272">
    <property type="term" value="C:prefoldin complex"/>
    <property type="evidence" value="ECO:0007669"/>
    <property type="project" value="InterPro"/>
</dbReference>
<dbReference type="Gene3D" id="1.10.287.370">
    <property type="match status" value="1"/>
</dbReference>
<reference evidence="3 5" key="2">
    <citation type="submission" date="2018-03" db="EMBL/GenBank/DDBJ databases">
        <authorList>
            <person name="Fogelqvist J."/>
        </authorList>
    </citation>
    <scope>NUCLEOTIDE SEQUENCE [LARGE SCALE GENOMIC DNA]</scope>
</reference>
<dbReference type="InterPro" id="IPR004127">
    <property type="entry name" value="Prefoldin_subunit_alpha"/>
</dbReference>
<gene>
    <name evidence="2" type="ORF">PBRA_007567</name>
    <name evidence="3" type="ORF">PLBR_LOCUS9292</name>
</gene>
<evidence type="ECO:0000313" key="2">
    <source>
        <dbReference type="EMBL" id="CEO99833.1"/>
    </source>
</evidence>
<name>A0A0G4IWW7_PLABS</name>
<geneLocation type="mitochondrion" evidence="3"/>
<dbReference type="GO" id="GO:0005737">
    <property type="term" value="C:cytoplasm"/>
    <property type="evidence" value="ECO:0007669"/>
    <property type="project" value="TreeGrafter"/>
</dbReference>
<dbReference type="Proteomes" id="UP000290189">
    <property type="component" value="Unassembled WGS sequence"/>
</dbReference>
<dbReference type="AlphaFoldDB" id="A0A0G4IWW7"/>
<dbReference type="Proteomes" id="UP000039324">
    <property type="component" value="Unassembled WGS sequence"/>
</dbReference>
<evidence type="ECO:0008006" key="6">
    <source>
        <dbReference type="Google" id="ProtNLM"/>
    </source>
</evidence>
<comment type="similarity">
    <text evidence="1">Belongs to the prefoldin subunit alpha family.</text>
</comment>
<dbReference type="EMBL" id="OVEO01000020">
    <property type="protein sequence ID" value="SPR02077.1"/>
    <property type="molecule type" value="Genomic_DNA"/>
</dbReference>
<proteinExistence type="inferred from homology"/>
<dbReference type="GO" id="GO:0051082">
    <property type="term" value="F:unfolded protein binding"/>
    <property type="evidence" value="ECO:0007669"/>
    <property type="project" value="InterPro"/>
</dbReference>
<dbReference type="GO" id="GO:0006457">
    <property type="term" value="P:protein folding"/>
    <property type="evidence" value="ECO:0007669"/>
    <property type="project" value="InterPro"/>
</dbReference>
<evidence type="ECO:0000313" key="4">
    <source>
        <dbReference type="Proteomes" id="UP000039324"/>
    </source>
</evidence>
<evidence type="ECO:0000256" key="1">
    <source>
        <dbReference type="ARBA" id="ARBA00010048"/>
    </source>
</evidence>
<dbReference type="OrthoDB" id="10267474at2759"/>
<dbReference type="GO" id="GO:1990114">
    <property type="term" value="P:RNA polymerase II core complex assembly"/>
    <property type="evidence" value="ECO:0007669"/>
    <property type="project" value="TreeGrafter"/>
</dbReference>
<dbReference type="GO" id="GO:1990115">
    <property type="term" value="P:RNA polymerase III assembly"/>
    <property type="evidence" value="ECO:0007669"/>
    <property type="project" value="TreeGrafter"/>
</dbReference>
<keyword evidence="3" id="KW-0496">Mitochondrion</keyword>
<protein>
    <recommendedName>
        <fullName evidence="6">Prefoldin subunit 5</fullName>
    </recommendedName>
</protein>
<keyword evidence="4" id="KW-1185">Reference proteome</keyword>
<dbReference type="STRING" id="37360.A0A0G4IWW7"/>
<reference evidence="2 4" key="1">
    <citation type="submission" date="2015-02" db="EMBL/GenBank/DDBJ databases">
        <authorList>
            <person name="Chooi Y.-H."/>
        </authorList>
    </citation>
    <scope>NUCLEOTIDE SEQUENCE [LARGE SCALE GENOMIC DNA]</scope>
    <source>
        <strain evidence="2">E3</strain>
    </source>
</reference>
<dbReference type="InterPro" id="IPR009053">
    <property type="entry name" value="Prefoldin"/>
</dbReference>
<dbReference type="OMA" id="RNTEQGQ"/>
<evidence type="ECO:0000313" key="3">
    <source>
        <dbReference type="EMBL" id="SPR02077.1"/>
    </source>
</evidence>
<sequence>MAEQPQLVDISTLPYEQLVMLKNQFEQEVQGLAQLSGTLKVAASRFQNSIKALGQLKNSSEGAEILVPLTDSLYAPGALVDPGHCLVDVGTGFFIEKKTSDTIDYCNRKCTTVVEKINEADSELARKREGLQTIFQLIQAKQAQETRKPSA</sequence>
<dbReference type="NCBIfam" id="TIGR00293">
    <property type="entry name" value="prefoldin subunit alpha"/>
    <property type="match status" value="1"/>
</dbReference>
<dbReference type="InterPro" id="IPR011599">
    <property type="entry name" value="PFD_alpha_archaea"/>
</dbReference>
<accession>A0A0G4IWW7</accession>
<dbReference type="SUPFAM" id="SSF46579">
    <property type="entry name" value="Prefoldin"/>
    <property type="match status" value="1"/>
</dbReference>
<dbReference type="PANTHER" id="PTHR12674:SF2">
    <property type="entry name" value="PREFOLDIN SUBUNIT 5"/>
    <property type="match status" value="1"/>
</dbReference>
<dbReference type="PANTHER" id="PTHR12674">
    <property type="entry name" value="PREFOLDIN SUBUNIT 5"/>
    <property type="match status" value="1"/>
</dbReference>
<dbReference type="EMBL" id="CDSF01000094">
    <property type="protein sequence ID" value="CEO99833.1"/>
    <property type="molecule type" value="Genomic_DNA"/>
</dbReference>
<dbReference type="CDD" id="cd23157">
    <property type="entry name" value="Prefoldin_5"/>
    <property type="match status" value="1"/>
</dbReference>
<organism evidence="2 4">
    <name type="scientific">Plasmodiophora brassicae</name>
    <name type="common">Clubroot disease agent</name>
    <dbReference type="NCBI Taxonomy" id="37360"/>
    <lineage>
        <taxon>Eukaryota</taxon>
        <taxon>Sar</taxon>
        <taxon>Rhizaria</taxon>
        <taxon>Endomyxa</taxon>
        <taxon>Phytomyxea</taxon>
        <taxon>Plasmodiophorida</taxon>
        <taxon>Plasmodiophoridae</taxon>
        <taxon>Plasmodiophora</taxon>
    </lineage>
</organism>
<dbReference type="Pfam" id="PF02996">
    <property type="entry name" value="Prefoldin"/>
    <property type="match status" value="1"/>
</dbReference>
<dbReference type="GO" id="GO:1990113">
    <property type="term" value="P:RNA polymerase I assembly"/>
    <property type="evidence" value="ECO:0007669"/>
    <property type="project" value="TreeGrafter"/>
</dbReference>